<proteinExistence type="predicted"/>
<evidence type="ECO:0000313" key="1">
    <source>
        <dbReference type="EMBL" id="MBP2364433.1"/>
    </source>
</evidence>
<dbReference type="Pfam" id="PF14117">
    <property type="entry name" value="DUF4287"/>
    <property type="match status" value="1"/>
</dbReference>
<gene>
    <name evidence="1" type="ORF">JOF36_000129</name>
</gene>
<protein>
    <recommendedName>
        <fullName evidence="3">DUF4287 domain-containing protein</fullName>
    </recommendedName>
</protein>
<sequence>MSGFQTYLDNAEARTGITPRAFLDLAQERCLTTAKVGEIVAWLKAEYGLGHGHAANLAQLISKGPDAVAERHNGGAPLRLDGRVPGEA</sequence>
<comment type="caution">
    <text evidence="1">The sequence shown here is derived from an EMBL/GenBank/DDBJ whole genome shotgun (WGS) entry which is preliminary data.</text>
</comment>
<dbReference type="Proteomes" id="UP001519295">
    <property type="component" value="Unassembled WGS sequence"/>
</dbReference>
<keyword evidence="2" id="KW-1185">Reference proteome</keyword>
<reference evidence="1 2" key="1">
    <citation type="submission" date="2021-03" db="EMBL/GenBank/DDBJ databases">
        <title>Sequencing the genomes of 1000 actinobacteria strains.</title>
        <authorList>
            <person name="Klenk H.-P."/>
        </authorList>
    </citation>
    <scope>NUCLEOTIDE SEQUENCE [LARGE SCALE GENOMIC DNA]</scope>
    <source>
        <strain evidence="1 2">DSM 45256</strain>
    </source>
</reference>
<accession>A0ABS4VL14</accession>
<dbReference type="EMBL" id="JAGINU010000001">
    <property type="protein sequence ID" value="MBP2364433.1"/>
    <property type="molecule type" value="Genomic_DNA"/>
</dbReference>
<dbReference type="InterPro" id="IPR025629">
    <property type="entry name" value="DUF4287"/>
</dbReference>
<organism evidence="1 2">
    <name type="scientific">Pseudonocardia parietis</name>
    <dbReference type="NCBI Taxonomy" id="570936"/>
    <lineage>
        <taxon>Bacteria</taxon>
        <taxon>Bacillati</taxon>
        <taxon>Actinomycetota</taxon>
        <taxon>Actinomycetes</taxon>
        <taxon>Pseudonocardiales</taxon>
        <taxon>Pseudonocardiaceae</taxon>
        <taxon>Pseudonocardia</taxon>
    </lineage>
</organism>
<name>A0ABS4VL14_9PSEU</name>
<dbReference type="RefSeq" id="WP_210024490.1">
    <property type="nucleotide sequence ID" value="NZ_JAGINU010000001.1"/>
</dbReference>
<evidence type="ECO:0008006" key="3">
    <source>
        <dbReference type="Google" id="ProtNLM"/>
    </source>
</evidence>
<evidence type="ECO:0000313" key="2">
    <source>
        <dbReference type="Proteomes" id="UP001519295"/>
    </source>
</evidence>